<evidence type="ECO:0000313" key="3">
    <source>
        <dbReference type="Proteomes" id="UP000192907"/>
    </source>
</evidence>
<dbReference type="STRING" id="1513793.SAMN06296036_116112"/>
<organism evidence="2 3">
    <name type="scientific">Pseudobacteriovorax antillogorgiicola</name>
    <dbReference type="NCBI Taxonomy" id="1513793"/>
    <lineage>
        <taxon>Bacteria</taxon>
        <taxon>Pseudomonadati</taxon>
        <taxon>Bdellovibrionota</taxon>
        <taxon>Oligoflexia</taxon>
        <taxon>Oligoflexales</taxon>
        <taxon>Pseudobacteriovoracaceae</taxon>
        <taxon>Pseudobacteriovorax</taxon>
    </lineage>
</organism>
<feature type="chain" id="PRO_5012238354" evidence="1">
    <location>
        <begin position="23"/>
        <end position="353"/>
    </location>
</feature>
<dbReference type="AlphaFoldDB" id="A0A1Y6CAG2"/>
<gene>
    <name evidence="2" type="ORF">SAMN06296036_116112</name>
</gene>
<protein>
    <submittedName>
        <fullName evidence="2">Uncharacterized protein</fullName>
    </submittedName>
</protein>
<reference evidence="3" key="1">
    <citation type="submission" date="2017-04" db="EMBL/GenBank/DDBJ databases">
        <authorList>
            <person name="Varghese N."/>
            <person name="Submissions S."/>
        </authorList>
    </citation>
    <scope>NUCLEOTIDE SEQUENCE [LARGE SCALE GENOMIC DNA]</scope>
    <source>
        <strain evidence="3">RKEM611</strain>
    </source>
</reference>
<proteinExistence type="predicted"/>
<sequence length="353" mass="40155">MKSKLISMALLALFQVSHNAYAFPTKTWKGPECGIKAYEQKQNSSCGEGKREQVLTGREEVKELSLSCPGAVQEGFTTIRKIGYAIMDAGTNRAKLNKLCPSSYPIFVSHERKSWQQGYDTSNVRCKRESKATLCFRGKYKNIYETRTVYPKCDDKTKPIWNSCKLKKTASELESYRLDIELEMEEKVDEVIIRQSAYLEKAESTPLVACTIVRMTDSGDPFLVSAISELETLYFELTDDIFDYSQWAGYDCAAKDLTPSFGTMSCNDFDDKRELYNLIKKSSGAERQFYTTCYAGLSLNQSLAWFVDTESEIEELIKDIKKREKIWSSAASHLKKLNTLKADLKETSETITN</sequence>
<keyword evidence="1" id="KW-0732">Signal</keyword>
<dbReference type="RefSeq" id="WP_132321696.1">
    <property type="nucleotide sequence ID" value="NZ_FWZT01000016.1"/>
</dbReference>
<feature type="signal peptide" evidence="1">
    <location>
        <begin position="1"/>
        <end position="22"/>
    </location>
</feature>
<name>A0A1Y6CAG2_9BACT</name>
<evidence type="ECO:0000313" key="2">
    <source>
        <dbReference type="EMBL" id="SMF53279.1"/>
    </source>
</evidence>
<dbReference type="Proteomes" id="UP000192907">
    <property type="component" value="Unassembled WGS sequence"/>
</dbReference>
<accession>A0A1Y6CAG2</accession>
<dbReference type="EMBL" id="FWZT01000016">
    <property type="protein sequence ID" value="SMF53279.1"/>
    <property type="molecule type" value="Genomic_DNA"/>
</dbReference>
<evidence type="ECO:0000256" key="1">
    <source>
        <dbReference type="SAM" id="SignalP"/>
    </source>
</evidence>
<keyword evidence="3" id="KW-1185">Reference proteome</keyword>